<organism evidence="2 3">
    <name type="scientific">Suillus subaureus</name>
    <dbReference type="NCBI Taxonomy" id="48587"/>
    <lineage>
        <taxon>Eukaryota</taxon>
        <taxon>Fungi</taxon>
        <taxon>Dikarya</taxon>
        <taxon>Basidiomycota</taxon>
        <taxon>Agaricomycotina</taxon>
        <taxon>Agaricomycetes</taxon>
        <taxon>Agaricomycetidae</taxon>
        <taxon>Boletales</taxon>
        <taxon>Suillineae</taxon>
        <taxon>Suillaceae</taxon>
        <taxon>Suillus</taxon>
    </lineage>
</organism>
<dbReference type="GeneID" id="64629991"/>
<evidence type="ECO:0000313" key="3">
    <source>
        <dbReference type="Proteomes" id="UP000807769"/>
    </source>
</evidence>
<comment type="caution">
    <text evidence="2">The sequence shown here is derived from an EMBL/GenBank/DDBJ whole genome shotgun (WGS) entry which is preliminary data.</text>
</comment>
<dbReference type="AlphaFoldDB" id="A0A9P7E929"/>
<dbReference type="Proteomes" id="UP000807769">
    <property type="component" value="Unassembled WGS sequence"/>
</dbReference>
<dbReference type="RefSeq" id="XP_041191807.1">
    <property type="nucleotide sequence ID" value="XM_041335974.1"/>
</dbReference>
<evidence type="ECO:0000313" key="2">
    <source>
        <dbReference type="EMBL" id="KAG1814346.1"/>
    </source>
</evidence>
<reference evidence="2" key="1">
    <citation type="journal article" date="2020" name="New Phytol.">
        <title>Comparative genomics reveals dynamic genome evolution in host specialist ectomycorrhizal fungi.</title>
        <authorList>
            <person name="Lofgren L.A."/>
            <person name="Nguyen N.H."/>
            <person name="Vilgalys R."/>
            <person name="Ruytinx J."/>
            <person name="Liao H.L."/>
            <person name="Branco S."/>
            <person name="Kuo A."/>
            <person name="LaButti K."/>
            <person name="Lipzen A."/>
            <person name="Andreopoulos W."/>
            <person name="Pangilinan J."/>
            <person name="Riley R."/>
            <person name="Hundley H."/>
            <person name="Na H."/>
            <person name="Barry K."/>
            <person name="Grigoriev I.V."/>
            <person name="Stajich J.E."/>
            <person name="Kennedy P.G."/>
        </authorList>
    </citation>
    <scope>NUCLEOTIDE SEQUENCE</scope>
    <source>
        <strain evidence="2">MN1</strain>
    </source>
</reference>
<accession>A0A9P7E929</accession>
<evidence type="ECO:0000256" key="1">
    <source>
        <dbReference type="SAM" id="MobiDB-lite"/>
    </source>
</evidence>
<feature type="compositionally biased region" description="Polar residues" evidence="1">
    <location>
        <begin position="17"/>
        <end position="26"/>
    </location>
</feature>
<gene>
    <name evidence="2" type="ORF">BJ212DRAFT_1363185</name>
</gene>
<proteinExistence type="predicted"/>
<feature type="region of interest" description="Disordered" evidence="1">
    <location>
        <begin position="1"/>
        <end position="28"/>
    </location>
</feature>
<sequence>MSISRCAIQNPPHKWRPNNTQANNDKVSMRRKREWRWVRVGKTKISEWGLGVRTLESAGCALGGFGRCGSC</sequence>
<name>A0A9P7E929_9AGAM</name>
<dbReference type="EMBL" id="JABBWG010000021">
    <property type="protein sequence ID" value="KAG1814346.1"/>
    <property type="molecule type" value="Genomic_DNA"/>
</dbReference>
<keyword evidence="3" id="KW-1185">Reference proteome</keyword>
<protein>
    <submittedName>
        <fullName evidence="2">Uncharacterized protein</fullName>
    </submittedName>
</protein>